<dbReference type="SMART" id="SM00755">
    <property type="entry name" value="Grip"/>
    <property type="match status" value="1"/>
</dbReference>
<accession>A0ABQ8S4L0</accession>
<comment type="caution">
    <text evidence="5">The sequence shown here is derived from an EMBL/GenBank/DDBJ whole genome shotgun (WGS) entry which is preliminary data.</text>
</comment>
<protein>
    <recommendedName>
        <fullName evidence="4">GRIP domain-containing protein</fullName>
    </recommendedName>
</protein>
<dbReference type="EMBL" id="JAJSOF020000036">
    <property type="protein sequence ID" value="KAJ4428827.1"/>
    <property type="molecule type" value="Genomic_DNA"/>
</dbReference>
<evidence type="ECO:0000256" key="2">
    <source>
        <dbReference type="SAM" id="Coils"/>
    </source>
</evidence>
<evidence type="ECO:0000256" key="1">
    <source>
        <dbReference type="ARBA" id="ARBA00007114"/>
    </source>
</evidence>
<dbReference type="Proteomes" id="UP001148838">
    <property type="component" value="Unassembled WGS sequence"/>
</dbReference>
<dbReference type="PANTHER" id="PTHR12821:SF0">
    <property type="entry name" value="BYSTIN"/>
    <property type="match status" value="1"/>
</dbReference>
<dbReference type="Pfam" id="PF01465">
    <property type="entry name" value="GRIP"/>
    <property type="match status" value="1"/>
</dbReference>
<evidence type="ECO:0000259" key="4">
    <source>
        <dbReference type="PROSITE" id="PS50913"/>
    </source>
</evidence>
<dbReference type="PANTHER" id="PTHR12821">
    <property type="entry name" value="BYSTIN"/>
    <property type="match status" value="1"/>
</dbReference>
<gene>
    <name evidence="5" type="ORF">ANN_25820</name>
</gene>
<sequence length="582" mass="67485">MVQKPPESLSFIRLRDMRLIFRNIRVVPTVGASPSAELGRTKEQLVLSECRIKHLTGLLTEAERDLAKLTQQNQVLKEEIRRQQRSVEREQHAQNFEYLKNVVLKFVTLQGGDERSRLVPVLNTILKLSPEETNQLNIVAKDNYTRFKRNKVAMGKAKKLKLSKQGPKVSLDKQIEDDKFAKPSSRSKVRTRKDEDEEYVDEHLSKRILQQARRQQEEIEEDEGISASGSKARVTKLGNESEDSGDEAEQEDEMDGDYYEDIVQQSAQEVDEEDERALEMFMNRNPAPRRTLADIILEKITEKQTELETQFSDAGSLQIQDLDPRIKQMYEGVRDVLSKYRSGKLPKAFKIIPNLRNWEQILYVTDPAKWTAAAMYQATRIFTSNLKEKMAQRFFNLVLLPRVRDDIDEYKRLNFHLYQALRKALFKPGAFMKGFLLPLCESGTCTLREAIIIGSVIARNSIPILHSSAAILKIAEMDYTGANSIFLRIFFDKKYALPYRVVDAAVFHFLRFERDRRELPVLWHQSLLTFVQRYKSDISTEQREALLQLLKYQSHPTITPEVRRELQHAKCRDVEGMEVSSQ</sequence>
<feature type="compositionally biased region" description="Basic and acidic residues" evidence="3">
    <location>
        <begin position="170"/>
        <end position="181"/>
    </location>
</feature>
<feature type="domain" description="GRIP" evidence="4">
    <location>
        <begin position="89"/>
        <end position="139"/>
    </location>
</feature>
<dbReference type="Pfam" id="PF05291">
    <property type="entry name" value="Bystin"/>
    <property type="match status" value="1"/>
</dbReference>
<feature type="compositionally biased region" description="Acidic residues" evidence="3">
    <location>
        <begin position="240"/>
        <end position="254"/>
    </location>
</feature>
<evidence type="ECO:0000313" key="6">
    <source>
        <dbReference type="Proteomes" id="UP001148838"/>
    </source>
</evidence>
<dbReference type="InterPro" id="IPR000237">
    <property type="entry name" value="GRIP_dom"/>
</dbReference>
<feature type="coiled-coil region" evidence="2">
    <location>
        <begin position="52"/>
        <end position="93"/>
    </location>
</feature>
<name>A0ABQ8S4L0_PERAM</name>
<dbReference type="Gene3D" id="1.10.220.60">
    <property type="entry name" value="GRIP domain"/>
    <property type="match status" value="1"/>
</dbReference>
<feature type="region of interest" description="Disordered" evidence="3">
    <location>
        <begin position="157"/>
        <end position="254"/>
    </location>
</feature>
<dbReference type="InterPro" id="IPR007955">
    <property type="entry name" value="Bystin"/>
</dbReference>
<dbReference type="PROSITE" id="PS50913">
    <property type="entry name" value="GRIP"/>
    <property type="match status" value="1"/>
</dbReference>
<reference evidence="5 6" key="1">
    <citation type="journal article" date="2022" name="Allergy">
        <title>Genome assembly and annotation of Periplaneta americana reveal a comprehensive cockroach allergen profile.</title>
        <authorList>
            <person name="Wang L."/>
            <person name="Xiong Q."/>
            <person name="Saelim N."/>
            <person name="Wang L."/>
            <person name="Nong W."/>
            <person name="Wan A.T."/>
            <person name="Shi M."/>
            <person name="Liu X."/>
            <person name="Cao Q."/>
            <person name="Hui J.H.L."/>
            <person name="Sookrung N."/>
            <person name="Leung T.F."/>
            <person name="Tungtrongchitr A."/>
            <person name="Tsui S.K.W."/>
        </authorList>
    </citation>
    <scope>NUCLEOTIDE SEQUENCE [LARGE SCALE GENOMIC DNA]</scope>
    <source>
        <strain evidence="5">PWHHKU_190912</strain>
    </source>
</reference>
<keyword evidence="2" id="KW-0175">Coiled coil</keyword>
<keyword evidence="6" id="KW-1185">Reference proteome</keyword>
<organism evidence="5 6">
    <name type="scientific">Periplaneta americana</name>
    <name type="common">American cockroach</name>
    <name type="synonym">Blatta americana</name>
    <dbReference type="NCBI Taxonomy" id="6978"/>
    <lineage>
        <taxon>Eukaryota</taxon>
        <taxon>Metazoa</taxon>
        <taxon>Ecdysozoa</taxon>
        <taxon>Arthropoda</taxon>
        <taxon>Hexapoda</taxon>
        <taxon>Insecta</taxon>
        <taxon>Pterygota</taxon>
        <taxon>Neoptera</taxon>
        <taxon>Polyneoptera</taxon>
        <taxon>Dictyoptera</taxon>
        <taxon>Blattodea</taxon>
        <taxon>Blattoidea</taxon>
        <taxon>Blattidae</taxon>
        <taxon>Blattinae</taxon>
        <taxon>Periplaneta</taxon>
    </lineage>
</organism>
<evidence type="ECO:0000313" key="5">
    <source>
        <dbReference type="EMBL" id="KAJ4428827.1"/>
    </source>
</evidence>
<proteinExistence type="inferred from homology"/>
<evidence type="ECO:0000256" key="3">
    <source>
        <dbReference type="SAM" id="MobiDB-lite"/>
    </source>
</evidence>
<comment type="similarity">
    <text evidence="1">Belongs to the bystin family.</text>
</comment>